<dbReference type="AlphaFoldDB" id="A0A1G7CU63"/>
<dbReference type="EMBL" id="FNAQ01000010">
    <property type="protein sequence ID" value="SDE42055.1"/>
    <property type="molecule type" value="Genomic_DNA"/>
</dbReference>
<sequence>MTIVFDSSIHQAIVQQMAEGVSLSASPRPFNRRVAAVFPAVSCFLGVTSGASLFLPGNRKILSDSCLLSVKSI</sequence>
<evidence type="ECO:0000313" key="2">
    <source>
        <dbReference type="EMBL" id="SDE42055.1"/>
    </source>
</evidence>
<name>A0A1G7CU63_9BACT</name>
<gene>
    <name evidence="2" type="ORF">SAMN05661003_11088</name>
</gene>
<keyword evidence="1" id="KW-0472">Membrane</keyword>
<evidence type="ECO:0000256" key="1">
    <source>
        <dbReference type="SAM" id="Phobius"/>
    </source>
</evidence>
<dbReference type="STRING" id="57664.SAMN05661003_11088"/>
<keyword evidence="1" id="KW-0812">Transmembrane</keyword>
<dbReference type="Proteomes" id="UP000243205">
    <property type="component" value="Unassembled WGS sequence"/>
</dbReference>
<feature type="transmembrane region" description="Helical" evidence="1">
    <location>
        <begin position="34"/>
        <end position="55"/>
    </location>
</feature>
<protein>
    <submittedName>
        <fullName evidence="2">Uncharacterized protein</fullName>
    </submittedName>
</protein>
<keyword evidence="1" id="KW-1133">Transmembrane helix</keyword>
<keyword evidence="3" id="KW-1185">Reference proteome</keyword>
<proteinExistence type="predicted"/>
<evidence type="ECO:0000313" key="3">
    <source>
        <dbReference type="Proteomes" id="UP000243205"/>
    </source>
</evidence>
<dbReference type="RefSeq" id="WP_143012123.1">
    <property type="nucleotide sequence ID" value="NZ_FNAQ01000010.1"/>
</dbReference>
<organism evidence="2 3">
    <name type="scientific">Desulfuromonas thiophila</name>
    <dbReference type="NCBI Taxonomy" id="57664"/>
    <lineage>
        <taxon>Bacteria</taxon>
        <taxon>Pseudomonadati</taxon>
        <taxon>Thermodesulfobacteriota</taxon>
        <taxon>Desulfuromonadia</taxon>
        <taxon>Desulfuromonadales</taxon>
        <taxon>Desulfuromonadaceae</taxon>
        <taxon>Desulfuromonas</taxon>
    </lineage>
</organism>
<reference evidence="3" key="1">
    <citation type="submission" date="2016-10" db="EMBL/GenBank/DDBJ databases">
        <authorList>
            <person name="Varghese N."/>
            <person name="Submissions S."/>
        </authorList>
    </citation>
    <scope>NUCLEOTIDE SEQUENCE [LARGE SCALE GENOMIC DNA]</scope>
    <source>
        <strain evidence="3">DSM 8987</strain>
    </source>
</reference>
<accession>A0A1G7CU63</accession>